<evidence type="ECO:0000256" key="2">
    <source>
        <dbReference type="SAM" id="Phobius"/>
    </source>
</evidence>
<feature type="domain" description="PGG" evidence="3">
    <location>
        <begin position="268"/>
        <end position="353"/>
    </location>
</feature>
<dbReference type="KEGG" id="cmax:111470571"/>
<dbReference type="OrthoDB" id="674805at2759"/>
<organism evidence="4 5">
    <name type="scientific">Cucurbita maxima</name>
    <name type="common">Pumpkin</name>
    <name type="synonym">Winter squash</name>
    <dbReference type="NCBI Taxonomy" id="3661"/>
    <lineage>
        <taxon>Eukaryota</taxon>
        <taxon>Viridiplantae</taxon>
        <taxon>Streptophyta</taxon>
        <taxon>Embryophyta</taxon>
        <taxon>Tracheophyta</taxon>
        <taxon>Spermatophyta</taxon>
        <taxon>Magnoliopsida</taxon>
        <taxon>eudicotyledons</taxon>
        <taxon>Gunneridae</taxon>
        <taxon>Pentapetalae</taxon>
        <taxon>rosids</taxon>
        <taxon>fabids</taxon>
        <taxon>Cucurbitales</taxon>
        <taxon>Cucurbitaceae</taxon>
        <taxon>Cucurbiteae</taxon>
        <taxon>Cucurbita</taxon>
    </lineage>
</organism>
<proteinExistence type="predicted"/>
<feature type="repeat" description="ANK" evidence="1">
    <location>
        <begin position="104"/>
        <end position="125"/>
    </location>
</feature>
<reference evidence="5" key="1">
    <citation type="submission" date="2025-08" db="UniProtKB">
        <authorList>
            <consortium name="RefSeq"/>
        </authorList>
    </citation>
    <scope>IDENTIFICATION</scope>
    <source>
        <tissue evidence="5">Young leaves</tissue>
    </source>
</reference>
<feature type="transmembrane region" description="Helical" evidence="2">
    <location>
        <begin position="402"/>
        <end position="418"/>
    </location>
</feature>
<dbReference type="InterPro" id="IPR002110">
    <property type="entry name" value="Ankyrin_rpt"/>
</dbReference>
<dbReference type="Gene3D" id="1.25.40.20">
    <property type="entry name" value="Ankyrin repeat-containing domain"/>
    <property type="match status" value="1"/>
</dbReference>
<dbReference type="PROSITE" id="PS50297">
    <property type="entry name" value="ANK_REP_REGION"/>
    <property type="match status" value="1"/>
</dbReference>
<accession>A0A6J1I355</accession>
<gene>
    <name evidence="5" type="primary">LOC111470571</name>
</gene>
<evidence type="ECO:0000313" key="4">
    <source>
        <dbReference type="Proteomes" id="UP000504608"/>
    </source>
</evidence>
<keyword evidence="4" id="KW-1185">Reference proteome</keyword>
<feature type="transmembrane region" description="Helical" evidence="2">
    <location>
        <begin position="273"/>
        <end position="292"/>
    </location>
</feature>
<keyword evidence="2" id="KW-1133">Transmembrane helix</keyword>
<dbReference type="Pfam" id="PF13962">
    <property type="entry name" value="PGG"/>
    <property type="match status" value="1"/>
</dbReference>
<feature type="transmembrane region" description="Helical" evidence="2">
    <location>
        <begin position="335"/>
        <end position="354"/>
    </location>
</feature>
<dbReference type="AlphaFoldDB" id="A0A6J1I355"/>
<dbReference type="PANTHER" id="PTHR24128:SF24">
    <property type="entry name" value="ANKYRIN REPEAT PROTEIN"/>
    <property type="match status" value="1"/>
</dbReference>
<evidence type="ECO:0000313" key="5">
    <source>
        <dbReference type="RefSeq" id="XP_022971877.1"/>
    </source>
</evidence>
<name>A0A6J1I355_CUCMA</name>
<dbReference type="PROSITE" id="PS50088">
    <property type="entry name" value="ANK_REPEAT"/>
    <property type="match status" value="1"/>
</dbReference>
<evidence type="ECO:0000259" key="3">
    <source>
        <dbReference type="Pfam" id="PF13962"/>
    </source>
</evidence>
<dbReference type="RefSeq" id="XP_022971877.1">
    <property type="nucleotide sequence ID" value="XM_023116109.1"/>
</dbReference>
<dbReference type="GeneID" id="111470571"/>
<dbReference type="InterPro" id="IPR026961">
    <property type="entry name" value="PGG_dom"/>
</dbReference>
<dbReference type="Pfam" id="PF12796">
    <property type="entry name" value="Ank_2"/>
    <property type="match status" value="2"/>
</dbReference>
<protein>
    <submittedName>
        <fullName evidence="5">Ankyrin repeat-containing protein BDA1-like</fullName>
    </submittedName>
</protein>
<dbReference type="InterPro" id="IPR036770">
    <property type="entry name" value="Ankyrin_rpt-contain_sf"/>
</dbReference>
<sequence length="424" mass="47955">MNQRLNAVASSGDIDSLYLILQEDAYILERIDQVPFVDTPLHISASAGHVPFSLEIMRLKPSLAKKLNPEGYSPIHLALQNNQTKTVLRLVDIDRDLVCIQGRDGLTPLHIAASGGMDDILAKFLTSCPKSIKQLTNRNESALHIAVKREDIESVKILLQWIQQTCMTSILNWCDDEGNNVMHRVALGNQIEMVKLLINKVDMKAKNLEGKTALDIMKEHGLVEDKEVKEMLHGSHILRDVAKFVCLILLFVKRLVITDHHEILYMSKKDRNAILVVSVLIATATYEAALSPPEKDMDFFPPEWISYVCFQQLNTVAFVASMIEICVHLPSGIGYALHLVLPLVICYALLAIVWRSYFPLVITEKCLLMETAFESFFDEVGFYSTILGSRCLFQSVESLLEFVHHLLTSLFLIAFWLLDKNIFF</sequence>
<dbReference type="Proteomes" id="UP000504608">
    <property type="component" value="Unplaced"/>
</dbReference>
<dbReference type="PANTHER" id="PTHR24128">
    <property type="entry name" value="HOMEOBOX PROTEIN WARIAI"/>
    <property type="match status" value="1"/>
</dbReference>
<dbReference type="SMART" id="SM00248">
    <property type="entry name" value="ANK"/>
    <property type="match status" value="5"/>
</dbReference>
<keyword evidence="2" id="KW-0472">Membrane</keyword>
<keyword evidence="1" id="KW-0040">ANK repeat</keyword>
<dbReference type="SUPFAM" id="SSF48403">
    <property type="entry name" value="Ankyrin repeat"/>
    <property type="match status" value="1"/>
</dbReference>
<evidence type="ECO:0000256" key="1">
    <source>
        <dbReference type="PROSITE-ProRule" id="PRU00023"/>
    </source>
</evidence>
<keyword evidence="2" id="KW-0812">Transmembrane</keyword>